<keyword evidence="2" id="KW-0999">Mitochondrion inner membrane</keyword>
<dbReference type="GeneID" id="575135"/>
<dbReference type="KEGG" id="spu:575135"/>
<dbReference type="GO" id="GO:0005739">
    <property type="term" value="C:mitochondrion"/>
    <property type="evidence" value="ECO:0000318"/>
    <property type="project" value="GO_Central"/>
</dbReference>
<dbReference type="CTD" id="137682"/>
<reference evidence="9" key="2">
    <citation type="submission" date="2021-01" db="UniProtKB">
        <authorList>
            <consortium name="EnsemblMetazoa"/>
        </authorList>
    </citation>
    <scope>IDENTIFICATION</scope>
</reference>
<proteinExistence type="inferred from homology"/>
<evidence type="ECO:0000256" key="6">
    <source>
        <dbReference type="ARBA" id="ARBA00038273"/>
    </source>
</evidence>
<dbReference type="PANTHER" id="PTHR21181:SF13">
    <property type="entry name" value="NADH DEHYDROGENASE (UBIQUINONE) COMPLEX I, ASSEMBLY FACTOR 6"/>
    <property type="match status" value="1"/>
</dbReference>
<keyword evidence="3" id="KW-0809">Transit peptide</keyword>
<dbReference type="AlphaFoldDB" id="A0A7M7RCQ6"/>
<name>A0A7M7RCQ6_STRPU</name>
<dbReference type="InParanoid" id="A0A7M7RCQ6"/>
<dbReference type="EnsemblMetazoa" id="XM_775554">
    <property type="protein sequence ID" value="XP_780647"/>
    <property type="gene ID" value="LOC575135"/>
</dbReference>
<dbReference type="Proteomes" id="UP000007110">
    <property type="component" value="Unassembled WGS sequence"/>
</dbReference>
<keyword evidence="4" id="KW-0496">Mitochondrion</keyword>
<comment type="similarity">
    <text evidence="6">Belongs to the NDUFAF6 family.</text>
</comment>
<evidence type="ECO:0000256" key="4">
    <source>
        <dbReference type="ARBA" id="ARBA00023128"/>
    </source>
</evidence>
<dbReference type="RefSeq" id="XP_780647.3">
    <property type="nucleotide sequence ID" value="XM_775554.5"/>
</dbReference>
<evidence type="ECO:0000313" key="9">
    <source>
        <dbReference type="EnsemblMetazoa" id="XP_780647"/>
    </source>
</evidence>
<dbReference type="InterPro" id="IPR002060">
    <property type="entry name" value="Squ/phyt_synthse"/>
</dbReference>
<dbReference type="Pfam" id="PF00494">
    <property type="entry name" value="SQS_PSY"/>
    <property type="match status" value="1"/>
</dbReference>
<evidence type="ECO:0000256" key="5">
    <source>
        <dbReference type="ARBA" id="ARBA00023136"/>
    </source>
</evidence>
<dbReference type="InterPro" id="IPR008949">
    <property type="entry name" value="Isoprenoid_synthase_dom_sf"/>
</dbReference>
<keyword evidence="10" id="KW-1185">Reference proteome</keyword>
<comment type="subcellular location">
    <subcellularLocation>
        <location evidence="1">Mitochondrion inner membrane</location>
    </subcellularLocation>
</comment>
<dbReference type="GO" id="GO:0005743">
    <property type="term" value="C:mitochondrial inner membrane"/>
    <property type="evidence" value="ECO:0007669"/>
    <property type="project" value="UniProtKB-SubCell"/>
</dbReference>
<organism evidence="9 10">
    <name type="scientific">Strongylocentrotus purpuratus</name>
    <name type="common">Purple sea urchin</name>
    <dbReference type="NCBI Taxonomy" id="7668"/>
    <lineage>
        <taxon>Eukaryota</taxon>
        <taxon>Metazoa</taxon>
        <taxon>Echinodermata</taxon>
        <taxon>Eleutherozoa</taxon>
        <taxon>Echinozoa</taxon>
        <taxon>Echinoidea</taxon>
        <taxon>Euechinoidea</taxon>
        <taxon>Echinacea</taxon>
        <taxon>Camarodonta</taxon>
        <taxon>Echinidea</taxon>
        <taxon>Strongylocentrotidae</taxon>
        <taxon>Strongylocentrotus</taxon>
    </lineage>
</organism>
<dbReference type="PANTHER" id="PTHR21181">
    <property type="match status" value="1"/>
</dbReference>
<evidence type="ECO:0000256" key="2">
    <source>
        <dbReference type="ARBA" id="ARBA00022792"/>
    </source>
</evidence>
<protein>
    <recommendedName>
        <fullName evidence="8">NADH dehydrogenase (ubiquinone) complex I, assembly factor 6</fullName>
    </recommendedName>
</protein>
<dbReference type="Gene3D" id="1.10.600.10">
    <property type="entry name" value="Farnesyl Diphosphate Synthase"/>
    <property type="match status" value="1"/>
</dbReference>
<accession>A0A7M7RCQ6</accession>
<dbReference type="OrthoDB" id="270318at2759"/>
<evidence type="ECO:0000256" key="8">
    <source>
        <dbReference type="ARBA" id="ARBA00069034"/>
    </source>
</evidence>
<dbReference type="OMA" id="MINAREQ"/>
<keyword evidence="5" id="KW-0472">Membrane</keyword>
<evidence type="ECO:0000256" key="1">
    <source>
        <dbReference type="ARBA" id="ARBA00004273"/>
    </source>
</evidence>
<comment type="function">
    <text evidence="7">Involved in the assembly of mitochondrial NADH:ubiquinone oxidoreductase complex (complex I) at early stages. May play a role in the biogenesis of complex I subunit MT-ND1.</text>
</comment>
<sequence length="301" mass="34487">MFSFPRQCCKHIGLSRRYCSRNVRDGQYCLDLVRKQDYEGFLVSLLMPDTSRSAAITLRAFNAELASVRDSVSNVHIGKMRLQFWKDGLENIYAGKPSHQPIAKELFKAVNRHKLSKRWLSQMIKERENTLEDKPFPSVADVETYAENTSSSLLYLVLQSLGIQDVHADHAASHIGKSQGIVNLIRGIPLLAQRRDVLIPMELTIKYDLSQEDIIRGNRCQDMKDMTFELASLANSHLIHARELKKDVTPGAIPAFLATAPLESYLKRIQRADFDVFHRSLSNRYPLLPAKIWLQNFRKTY</sequence>
<evidence type="ECO:0000313" key="10">
    <source>
        <dbReference type="Proteomes" id="UP000007110"/>
    </source>
</evidence>
<evidence type="ECO:0000256" key="3">
    <source>
        <dbReference type="ARBA" id="ARBA00022946"/>
    </source>
</evidence>
<dbReference type="FunFam" id="1.10.600.10:FF:000013">
    <property type="entry name" value="NADH dehydrogenase (ubiquinone) complex I, assembly factor 6"/>
    <property type="match status" value="1"/>
</dbReference>
<dbReference type="SUPFAM" id="SSF48576">
    <property type="entry name" value="Terpenoid synthases"/>
    <property type="match status" value="1"/>
</dbReference>
<reference evidence="10" key="1">
    <citation type="submission" date="2015-02" db="EMBL/GenBank/DDBJ databases">
        <title>Genome sequencing for Strongylocentrotus purpuratus.</title>
        <authorList>
            <person name="Murali S."/>
            <person name="Liu Y."/>
            <person name="Vee V."/>
            <person name="English A."/>
            <person name="Wang M."/>
            <person name="Skinner E."/>
            <person name="Han Y."/>
            <person name="Muzny D.M."/>
            <person name="Worley K.C."/>
            <person name="Gibbs R.A."/>
        </authorList>
    </citation>
    <scope>NUCLEOTIDE SEQUENCE</scope>
</reference>
<dbReference type="GO" id="GO:0032981">
    <property type="term" value="P:mitochondrial respiratory chain complex I assembly"/>
    <property type="evidence" value="ECO:0000318"/>
    <property type="project" value="GO_Central"/>
</dbReference>
<evidence type="ECO:0000256" key="7">
    <source>
        <dbReference type="ARBA" id="ARBA00056665"/>
    </source>
</evidence>